<evidence type="ECO:0000256" key="2">
    <source>
        <dbReference type="SAM" id="MobiDB-lite"/>
    </source>
</evidence>
<comment type="caution">
    <text evidence="3">The sequence shown here is derived from an EMBL/GenBank/DDBJ whole genome shotgun (WGS) entry which is preliminary data.</text>
</comment>
<evidence type="ECO:0000256" key="1">
    <source>
        <dbReference type="ARBA" id="ARBA00006905"/>
    </source>
</evidence>
<organism evidence="3 4">
    <name type="scientific">Ancylostoma ceylanicum</name>
    <dbReference type="NCBI Taxonomy" id="53326"/>
    <lineage>
        <taxon>Eukaryota</taxon>
        <taxon>Metazoa</taxon>
        <taxon>Ecdysozoa</taxon>
        <taxon>Nematoda</taxon>
        <taxon>Chromadorea</taxon>
        <taxon>Rhabditida</taxon>
        <taxon>Rhabditina</taxon>
        <taxon>Rhabditomorpha</taxon>
        <taxon>Strongyloidea</taxon>
        <taxon>Ancylostomatidae</taxon>
        <taxon>Ancylostomatinae</taxon>
        <taxon>Ancylostoma</taxon>
    </lineage>
</organism>
<name>A0A016UG36_9BILA</name>
<dbReference type="OrthoDB" id="10033037at2759"/>
<feature type="region of interest" description="Disordered" evidence="2">
    <location>
        <begin position="68"/>
        <end position="94"/>
    </location>
</feature>
<comment type="similarity">
    <text evidence="1">Belongs to the UPF0561 family.</text>
</comment>
<dbReference type="PANTHER" id="PTHR34256">
    <property type="entry name" value="UPF0561 PROTEIN C2ORF68"/>
    <property type="match status" value="1"/>
</dbReference>
<proteinExistence type="inferred from homology"/>
<dbReference type="EMBL" id="JARK01001377">
    <property type="protein sequence ID" value="EYC14110.1"/>
    <property type="molecule type" value="Genomic_DNA"/>
</dbReference>
<dbReference type="PANTHER" id="PTHR34256:SF1">
    <property type="entry name" value="UPF0561 PROTEIN C2ORF68"/>
    <property type="match status" value="1"/>
</dbReference>
<feature type="region of interest" description="Disordered" evidence="2">
    <location>
        <begin position="109"/>
        <end position="134"/>
    </location>
</feature>
<dbReference type="Pfam" id="PF10573">
    <property type="entry name" value="UPF0561"/>
    <property type="match status" value="1"/>
</dbReference>
<reference evidence="4" key="1">
    <citation type="journal article" date="2015" name="Nat. Genet.">
        <title>The genome and transcriptome of the zoonotic hookworm Ancylostoma ceylanicum identify infection-specific gene families.</title>
        <authorList>
            <person name="Schwarz E.M."/>
            <person name="Hu Y."/>
            <person name="Antoshechkin I."/>
            <person name="Miller M.M."/>
            <person name="Sternberg P.W."/>
            <person name="Aroian R.V."/>
        </authorList>
    </citation>
    <scope>NUCLEOTIDE SEQUENCE</scope>
    <source>
        <strain evidence="4">HY135</strain>
    </source>
</reference>
<dbReference type="Proteomes" id="UP000024635">
    <property type="component" value="Unassembled WGS sequence"/>
</dbReference>
<sequence>MESHDVDRFRGLDMNHGFIKSIVKNQIDRDEYHKVMEERKIEVQKKIRESKRRKPVPAAECKLYVPPHLRAKSEPSEAAKKNASDRRNPCPAIVSEVEESTLREKVRSRLQARSEDVPNLEALGKESTPASTPSRPVFLLNLKKNSGDTVDIAVMNTDNAARLAKELGRKHGFTDDQCRMLRLTLERELEARLAL</sequence>
<feature type="compositionally biased region" description="Basic and acidic residues" evidence="2">
    <location>
        <begin position="71"/>
        <end position="88"/>
    </location>
</feature>
<dbReference type="AlphaFoldDB" id="A0A016UG36"/>
<protein>
    <submittedName>
        <fullName evidence="3">Uncharacterized protein</fullName>
    </submittedName>
</protein>
<gene>
    <name evidence="3" type="primary">Acey_s0041.g346</name>
    <name evidence="3" type="ORF">Y032_0041g346</name>
</gene>
<dbReference type="STRING" id="53326.A0A016UG36"/>
<evidence type="ECO:0000313" key="3">
    <source>
        <dbReference type="EMBL" id="EYC14110.1"/>
    </source>
</evidence>
<dbReference type="InterPro" id="IPR018888">
    <property type="entry name" value="UPF0561"/>
</dbReference>
<accession>A0A016UG36</accession>
<keyword evidence="4" id="KW-1185">Reference proteome</keyword>
<evidence type="ECO:0000313" key="4">
    <source>
        <dbReference type="Proteomes" id="UP000024635"/>
    </source>
</evidence>